<name>A0ABV4QUB7_9ACTN</name>
<gene>
    <name evidence="1" type="ORF">SM436_07600</name>
</gene>
<comment type="caution">
    <text evidence="1">The sequence shown here is derived from an EMBL/GenBank/DDBJ whole genome shotgun (WGS) entry which is preliminary data.</text>
</comment>
<protein>
    <submittedName>
        <fullName evidence="1">Uncharacterized protein</fullName>
    </submittedName>
</protein>
<sequence length="108" mass="12326">MAGPADITGGAMGTQASTVQVELEERRARLLRLRYELRQLKLKVRVRKPRNGRWCLRIRHHGWSETVLCAGADGAYAYVTVHGRLLGSTADPQYVAKLLLWMVERRLR</sequence>
<accession>A0ABV4QUB7</accession>
<proteinExistence type="predicted"/>
<evidence type="ECO:0000313" key="1">
    <source>
        <dbReference type="EMBL" id="MFA1553552.1"/>
    </source>
</evidence>
<organism evidence="1 2">
    <name type="scientific">Actinomadura chokoriensis</name>
    <dbReference type="NCBI Taxonomy" id="454156"/>
    <lineage>
        <taxon>Bacteria</taxon>
        <taxon>Bacillati</taxon>
        <taxon>Actinomycetota</taxon>
        <taxon>Actinomycetes</taxon>
        <taxon>Streptosporangiales</taxon>
        <taxon>Thermomonosporaceae</taxon>
        <taxon>Actinomadura</taxon>
    </lineage>
</organism>
<evidence type="ECO:0000313" key="2">
    <source>
        <dbReference type="Proteomes" id="UP001569904"/>
    </source>
</evidence>
<dbReference type="Proteomes" id="UP001569904">
    <property type="component" value="Unassembled WGS sequence"/>
</dbReference>
<reference evidence="1 2" key="1">
    <citation type="submission" date="2023-11" db="EMBL/GenBank/DDBJ databases">
        <title>Actinomadura monticuli sp. nov., isolated from volcanic ash.</title>
        <authorList>
            <person name="Lee S.D."/>
            <person name="Yang H."/>
            <person name="Kim I.S."/>
        </authorList>
    </citation>
    <scope>NUCLEOTIDE SEQUENCE [LARGE SCALE GENOMIC DNA]</scope>
    <source>
        <strain evidence="1 2">DSM 45346</strain>
    </source>
</reference>
<dbReference type="EMBL" id="JAXCEH010000003">
    <property type="protein sequence ID" value="MFA1553552.1"/>
    <property type="molecule type" value="Genomic_DNA"/>
</dbReference>
<keyword evidence="2" id="KW-1185">Reference proteome</keyword>